<organism evidence="6 7">
    <name type="scientific">Mycetocola reblochoni REB411</name>
    <dbReference type="NCBI Taxonomy" id="1255698"/>
    <lineage>
        <taxon>Bacteria</taxon>
        <taxon>Bacillati</taxon>
        <taxon>Actinomycetota</taxon>
        <taxon>Actinomycetes</taxon>
        <taxon>Micrococcales</taxon>
        <taxon>Microbacteriaceae</taxon>
        <taxon>Mycetocola</taxon>
    </lineage>
</organism>
<dbReference type="Proteomes" id="UP000196778">
    <property type="component" value="Unassembled WGS sequence"/>
</dbReference>
<comment type="similarity">
    <text evidence="1">Belongs to the ABC transporter superfamily.</text>
</comment>
<keyword evidence="2" id="KW-0813">Transport</keyword>
<dbReference type="RefSeq" id="WP_087136919.1">
    <property type="nucleotide sequence ID" value="NZ_FUKR01000036.1"/>
</dbReference>
<dbReference type="AlphaFoldDB" id="A0A1R4JCU3"/>
<keyword evidence="4" id="KW-0067">ATP-binding</keyword>
<evidence type="ECO:0000313" key="7">
    <source>
        <dbReference type="Proteomes" id="UP000196778"/>
    </source>
</evidence>
<dbReference type="InterPro" id="IPR003439">
    <property type="entry name" value="ABC_transporter-like_ATP-bd"/>
</dbReference>
<dbReference type="GO" id="GO:0042626">
    <property type="term" value="F:ATPase-coupled transmembrane transporter activity"/>
    <property type="evidence" value="ECO:0007669"/>
    <property type="project" value="TreeGrafter"/>
</dbReference>
<dbReference type="InterPro" id="IPR003593">
    <property type="entry name" value="AAA+_ATPase"/>
</dbReference>
<evidence type="ECO:0000256" key="3">
    <source>
        <dbReference type="ARBA" id="ARBA00022741"/>
    </source>
</evidence>
<sequence>MASGARVTVEGWGWRHAGRRLPAVSDLDLTIEPGQRVLLVGASGAGKSTTLAGIAGLLGGSDEGDQTGRILVDGRPPELQRGRIGMVLQDPDAQLVMSTVGDDAAFGCENLGLPREEIWARVRRGLAQVGLELGLDHPTTRLSGGQKQRLALAGVLAMGPGLIILDEPTANLDPDGIAEVRAAVEHVLEVTGATLIVVEHRTTVWSGLVDRVVALGVGGEGVVADGPPARVFAEDGAALEAAGLWIPGSVSPCPRADAVDLGGPALRLDDLAVARERRGPVVRSGITRSVRFGEAVGITGANGTGKSTLALTLAGLLPEAAGAVLASDELRAGAGPRPSRWRSTQLLTRIGTVFQDPEHQFVTSRVRDELAVGLRALAIDRVRVDERVDELLARLRLDALADANPFTLSGGQKRRLSVATLLATSPRIIVLDEPTFGQDRRSWGDLVTLLQQMRAEGGTIVSVTHDAEYLQALGDTVWHLGSVSERSAA</sequence>
<keyword evidence="3" id="KW-0547">Nucleotide-binding</keyword>
<dbReference type="InterPro" id="IPR015856">
    <property type="entry name" value="ABC_transpr_CbiO/EcfA_su"/>
</dbReference>
<dbReference type="PANTHER" id="PTHR43553">
    <property type="entry name" value="HEAVY METAL TRANSPORTER"/>
    <property type="match status" value="1"/>
</dbReference>
<dbReference type="SUPFAM" id="SSF52540">
    <property type="entry name" value="P-loop containing nucleoside triphosphate hydrolases"/>
    <property type="match status" value="2"/>
</dbReference>
<dbReference type="GO" id="GO:0005524">
    <property type="term" value="F:ATP binding"/>
    <property type="evidence" value="ECO:0007669"/>
    <property type="project" value="UniProtKB-KW"/>
</dbReference>
<evidence type="ECO:0000313" key="6">
    <source>
        <dbReference type="EMBL" id="SJN29764.1"/>
    </source>
</evidence>
<dbReference type="Gene3D" id="3.40.50.300">
    <property type="entry name" value="P-loop containing nucleotide triphosphate hydrolases"/>
    <property type="match status" value="2"/>
</dbReference>
<dbReference type="GO" id="GO:0016887">
    <property type="term" value="F:ATP hydrolysis activity"/>
    <property type="evidence" value="ECO:0007669"/>
    <property type="project" value="InterPro"/>
</dbReference>
<evidence type="ECO:0000256" key="2">
    <source>
        <dbReference type="ARBA" id="ARBA00022448"/>
    </source>
</evidence>
<dbReference type="PROSITE" id="PS50893">
    <property type="entry name" value="ABC_TRANSPORTER_2"/>
    <property type="match status" value="2"/>
</dbReference>
<dbReference type="OrthoDB" id="501320at2"/>
<dbReference type="InterPro" id="IPR017871">
    <property type="entry name" value="ABC_transporter-like_CS"/>
</dbReference>
<keyword evidence="7" id="KW-1185">Reference proteome</keyword>
<protein>
    <submittedName>
        <fullName evidence="6">Duplicated ATPase component YkoD of energizing module of thiamin-regulated ECF transporter for HydroxyMethylPyrimidine</fullName>
    </submittedName>
</protein>
<proteinExistence type="inferred from homology"/>
<dbReference type="PANTHER" id="PTHR43553:SF24">
    <property type="entry name" value="ENERGY-COUPLING FACTOR TRANSPORTER ATP-BINDING PROTEIN ECFA1"/>
    <property type="match status" value="1"/>
</dbReference>
<feature type="domain" description="ABC transporter" evidence="5">
    <location>
        <begin position="7"/>
        <end position="244"/>
    </location>
</feature>
<gene>
    <name evidence="6" type="ORF">FM119_06780</name>
</gene>
<dbReference type="Pfam" id="PF00005">
    <property type="entry name" value="ABC_tran"/>
    <property type="match status" value="2"/>
</dbReference>
<evidence type="ECO:0000259" key="5">
    <source>
        <dbReference type="PROSITE" id="PS50893"/>
    </source>
</evidence>
<accession>A0A1R4JCU3</accession>
<dbReference type="GO" id="GO:0043190">
    <property type="term" value="C:ATP-binding cassette (ABC) transporter complex"/>
    <property type="evidence" value="ECO:0007669"/>
    <property type="project" value="TreeGrafter"/>
</dbReference>
<dbReference type="InterPro" id="IPR050095">
    <property type="entry name" value="ECF_ABC_transporter_ATP-bd"/>
</dbReference>
<evidence type="ECO:0000256" key="1">
    <source>
        <dbReference type="ARBA" id="ARBA00005417"/>
    </source>
</evidence>
<dbReference type="CDD" id="cd03225">
    <property type="entry name" value="ABC_cobalt_CbiO_domain1"/>
    <property type="match status" value="2"/>
</dbReference>
<dbReference type="InterPro" id="IPR027417">
    <property type="entry name" value="P-loop_NTPase"/>
</dbReference>
<dbReference type="SMART" id="SM00382">
    <property type="entry name" value="AAA"/>
    <property type="match status" value="2"/>
</dbReference>
<reference evidence="7" key="1">
    <citation type="submission" date="2017-02" db="EMBL/GenBank/DDBJ databases">
        <authorList>
            <person name="Dridi B."/>
        </authorList>
    </citation>
    <scope>NUCLEOTIDE SEQUENCE [LARGE SCALE GENOMIC DNA]</scope>
    <source>
        <strain evidence="7">EB411</strain>
    </source>
</reference>
<dbReference type="PROSITE" id="PS00211">
    <property type="entry name" value="ABC_TRANSPORTER_1"/>
    <property type="match status" value="2"/>
</dbReference>
<feature type="domain" description="ABC transporter" evidence="5">
    <location>
        <begin position="266"/>
        <end position="489"/>
    </location>
</feature>
<evidence type="ECO:0000256" key="4">
    <source>
        <dbReference type="ARBA" id="ARBA00022840"/>
    </source>
</evidence>
<name>A0A1R4JCU3_9MICO</name>
<dbReference type="EMBL" id="FUKR01000036">
    <property type="protein sequence ID" value="SJN29764.1"/>
    <property type="molecule type" value="Genomic_DNA"/>
</dbReference>